<dbReference type="Proteomes" id="UP000571084">
    <property type="component" value="Unassembled WGS sequence"/>
</dbReference>
<evidence type="ECO:0008006" key="3">
    <source>
        <dbReference type="Google" id="ProtNLM"/>
    </source>
</evidence>
<dbReference type="Gene3D" id="2.160.20.80">
    <property type="entry name" value="E3 ubiquitin-protein ligase SopA"/>
    <property type="match status" value="1"/>
</dbReference>
<dbReference type="EMBL" id="JACHHQ010000005">
    <property type="protein sequence ID" value="MBB5200812.1"/>
    <property type="molecule type" value="Genomic_DNA"/>
</dbReference>
<dbReference type="InterPro" id="IPR001646">
    <property type="entry name" value="5peptide_repeat"/>
</dbReference>
<dbReference type="RefSeq" id="WP_168055739.1">
    <property type="nucleotide sequence ID" value="NZ_JAAOZT010000007.1"/>
</dbReference>
<keyword evidence="2" id="KW-1185">Reference proteome</keyword>
<sequence>MKIEIKHRWNGTVLFSHECEENTMKITLAMAINAQANLSGSNLRDSDLRGSNLSGSNLTPIRDDIWAVLSGAPSEVPSLILALKSGSVDGSAYTGICSCLVGTLDDARDPTLPLRAPISRNYNRPAERFFMGINEGDTPETNQFSKLALEWSEQWLTAMHAAFCPELLPIKPLT</sequence>
<comment type="caution">
    <text evidence="1">The sequence shown here is derived from an EMBL/GenBank/DDBJ whole genome shotgun (WGS) entry which is preliminary data.</text>
</comment>
<dbReference type="Pfam" id="PF00805">
    <property type="entry name" value="Pentapeptide"/>
    <property type="match status" value="1"/>
</dbReference>
<name>A0A840RUH2_9BURK</name>
<accession>A0A840RUH2</accession>
<gene>
    <name evidence="1" type="ORF">HNR39_002654</name>
</gene>
<dbReference type="AlphaFoldDB" id="A0A840RUH2"/>
<evidence type="ECO:0000313" key="1">
    <source>
        <dbReference type="EMBL" id="MBB5200812.1"/>
    </source>
</evidence>
<dbReference type="SUPFAM" id="SSF141571">
    <property type="entry name" value="Pentapeptide repeat-like"/>
    <property type="match status" value="1"/>
</dbReference>
<protein>
    <recommendedName>
        <fullName evidence="3">Pentapeptide repeat-containing protein</fullName>
    </recommendedName>
</protein>
<proteinExistence type="predicted"/>
<organism evidence="1 2">
    <name type="scientific">Glaciimonas immobilis</name>
    <dbReference type="NCBI Taxonomy" id="728004"/>
    <lineage>
        <taxon>Bacteria</taxon>
        <taxon>Pseudomonadati</taxon>
        <taxon>Pseudomonadota</taxon>
        <taxon>Betaproteobacteria</taxon>
        <taxon>Burkholderiales</taxon>
        <taxon>Oxalobacteraceae</taxon>
        <taxon>Glaciimonas</taxon>
    </lineage>
</organism>
<evidence type="ECO:0000313" key="2">
    <source>
        <dbReference type="Proteomes" id="UP000571084"/>
    </source>
</evidence>
<reference evidence="1 2" key="1">
    <citation type="submission" date="2020-08" db="EMBL/GenBank/DDBJ databases">
        <title>Genomic Encyclopedia of Type Strains, Phase IV (KMG-IV): sequencing the most valuable type-strain genomes for metagenomic binning, comparative biology and taxonomic classification.</title>
        <authorList>
            <person name="Goeker M."/>
        </authorList>
    </citation>
    <scope>NUCLEOTIDE SEQUENCE [LARGE SCALE GENOMIC DNA]</scope>
    <source>
        <strain evidence="1 2">DSM 23240</strain>
    </source>
</reference>